<sequence length="147" mass="16582">MTINLPKRLVLQTGHLVQIKQAANREDIRESPKWLVDRSQLEKLLEADSSATYWLLQLHHAPKVLSVPAKYLLGLFDARRRKQTTMTVVYDQVRSASTTLGSELVPLLMGLWVGVADKEVVAIAQGMDSRHVPARVIELTLSFDEPR</sequence>
<keyword evidence="2" id="KW-1185">Reference proteome</keyword>
<proteinExistence type="predicted"/>
<name>A0A0D0IN33_9MICO</name>
<organism evidence="1 2">
    <name type="scientific">Leucobacter komagatae</name>
    <dbReference type="NCBI Taxonomy" id="55969"/>
    <lineage>
        <taxon>Bacteria</taxon>
        <taxon>Bacillati</taxon>
        <taxon>Actinomycetota</taxon>
        <taxon>Actinomycetes</taxon>
        <taxon>Micrococcales</taxon>
        <taxon>Microbacteriaceae</taxon>
        <taxon>Leucobacter</taxon>
    </lineage>
</organism>
<reference evidence="1 2" key="1">
    <citation type="submission" date="2015-01" db="EMBL/GenBank/DDBJ databases">
        <title>Draft genome sequence of Leucobacter komagatae strain VKM ST2845.</title>
        <authorList>
            <person name="Karlyshev A.V."/>
            <person name="Kudryashova E.B."/>
        </authorList>
    </citation>
    <scope>NUCLEOTIDE SEQUENCE [LARGE SCALE GENOMIC DNA]</scope>
    <source>
        <strain evidence="1 2">VKM ST2845</strain>
    </source>
</reference>
<accession>A0A0D0IN33</accession>
<dbReference type="AlphaFoldDB" id="A0A0D0IN33"/>
<dbReference type="EMBL" id="JXSQ01000005">
    <property type="protein sequence ID" value="KIP52979.1"/>
    <property type="molecule type" value="Genomic_DNA"/>
</dbReference>
<comment type="caution">
    <text evidence="1">The sequence shown here is derived from an EMBL/GenBank/DDBJ whole genome shotgun (WGS) entry which is preliminary data.</text>
</comment>
<gene>
    <name evidence="1" type="ORF">SD72_05600</name>
</gene>
<evidence type="ECO:0000313" key="2">
    <source>
        <dbReference type="Proteomes" id="UP000032120"/>
    </source>
</evidence>
<evidence type="ECO:0000313" key="1">
    <source>
        <dbReference type="EMBL" id="KIP52979.1"/>
    </source>
</evidence>
<dbReference type="Proteomes" id="UP000032120">
    <property type="component" value="Unassembled WGS sequence"/>
</dbReference>
<protein>
    <submittedName>
        <fullName evidence="1">Uncharacterized protein</fullName>
    </submittedName>
</protein>